<dbReference type="AlphaFoldDB" id="A0AAD5VEB8"/>
<sequence>MHFPAAIALFNLFGLLWASMAGAAPLQLESRQIGGIQCNVNRLQIVSDLTGAKATAKTLTAALASDQASSDLMSTVTQGISDAQAGIGKIAQALFTGQQAPAEDRDQVASGLGAAIDAAGSLDTTDDATSQDVTKLQQQLAKAATAGKGVVANCK</sequence>
<evidence type="ECO:0000256" key="1">
    <source>
        <dbReference type="SAM" id="SignalP"/>
    </source>
</evidence>
<accession>A0AAD5VEB8</accession>
<reference evidence="2" key="1">
    <citation type="submission" date="2022-07" db="EMBL/GenBank/DDBJ databases">
        <title>Genome Sequence of Physisporinus lineatus.</title>
        <authorList>
            <person name="Buettner E."/>
        </authorList>
    </citation>
    <scope>NUCLEOTIDE SEQUENCE</scope>
    <source>
        <strain evidence="2">VT162</strain>
    </source>
</reference>
<gene>
    <name evidence="2" type="ORF">NLI96_g1710</name>
</gene>
<evidence type="ECO:0008006" key="4">
    <source>
        <dbReference type="Google" id="ProtNLM"/>
    </source>
</evidence>
<feature type="signal peptide" evidence="1">
    <location>
        <begin position="1"/>
        <end position="23"/>
    </location>
</feature>
<comment type="caution">
    <text evidence="2">The sequence shown here is derived from an EMBL/GenBank/DDBJ whole genome shotgun (WGS) entry which is preliminary data.</text>
</comment>
<evidence type="ECO:0000313" key="2">
    <source>
        <dbReference type="EMBL" id="KAJ3490025.1"/>
    </source>
</evidence>
<keyword evidence="3" id="KW-1185">Reference proteome</keyword>
<organism evidence="2 3">
    <name type="scientific">Meripilus lineatus</name>
    <dbReference type="NCBI Taxonomy" id="2056292"/>
    <lineage>
        <taxon>Eukaryota</taxon>
        <taxon>Fungi</taxon>
        <taxon>Dikarya</taxon>
        <taxon>Basidiomycota</taxon>
        <taxon>Agaricomycotina</taxon>
        <taxon>Agaricomycetes</taxon>
        <taxon>Polyporales</taxon>
        <taxon>Meripilaceae</taxon>
        <taxon>Meripilus</taxon>
    </lineage>
</organism>
<dbReference type="EMBL" id="JANAWD010000034">
    <property type="protein sequence ID" value="KAJ3490025.1"/>
    <property type="molecule type" value="Genomic_DNA"/>
</dbReference>
<evidence type="ECO:0000313" key="3">
    <source>
        <dbReference type="Proteomes" id="UP001212997"/>
    </source>
</evidence>
<name>A0AAD5VEB8_9APHY</name>
<protein>
    <recommendedName>
        <fullName evidence="4">Cell wall protein</fullName>
    </recommendedName>
</protein>
<proteinExistence type="predicted"/>
<dbReference type="Proteomes" id="UP001212997">
    <property type="component" value="Unassembled WGS sequence"/>
</dbReference>
<feature type="chain" id="PRO_5041935815" description="Cell wall protein" evidence="1">
    <location>
        <begin position="24"/>
        <end position="155"/>
    </location>
</feature>
<keyword evidence="1" id="KW-0732">Signal</keyword>